<organism evidence="1">
    <name type="scientific">Myoviridae sp. ctshb19</name>
    <dbReference type="NCBI Taxonomy" id="2825194"/>
    <lineage>
        <taxon>Viruses</taxon>
        <taxon>Duplodnaviria</taxon>
        <taxon>Heunggongvirae</taxon>
        <taxon>Uroviricota</taxon>
        <taxon>Caudoviricetes</taxon>
    </lineage>
</organism>
<sequence>MKSVCRNAQQNGWYIPKALGTRRQRFLDSAYGSREQSYEAAMRELEPDAEESLHRKIETQARPNKVSQTPVGITHYAVMDGKQRKHRFAICNPATSKPHILYIGTDNTYLRNWEQKLAEAEALREQFVEQYKEQHS</sequence>
<protein>
    <submittedName>
        <fullName evidence="1">Uncharacterized protein</fullName>
    </submittedName>
</protein>
<dbReference type="EMBL" id="BK016086">
    <property type="protein sequence ID" value="DAF93488.1"/>
    <property type="molecule type" value="Genomic_DNA"/>
</dbReference>
<accession>A0A8S5UG92</accession>
<reference evidence="1" key="1">
    <citation type="journal article" date="2021" name="Proc. Natl. Acad. Sci. U.S.A.">
        <title>A Catalog of Tens of Thousands of Viruses from Human Metagenomes Reveals Hidden Associations with Chronic Diseases.</title>
        <authorList>
            <person name="Tisza M.J."/>
            <person name="Buck C.B."/>
        </authorList>
    </citation>
    <scope>NUCLEOTIDE SEQUENCE</scope>
    <source>
        <strain evidence="1">Ctshb19</strain>
    </source>
</reference>
<name>A0A8S5UG92_9CAUD</name>
<proteinExistence type="predicted"/>
<evidence type="ECO:0000313" key="1">
    <source>
        <dbReference type="EMBL" id="DAF93488.1"/>
    </source>
</evidence>